<evidence type="ECO:0000259" key="2">
    <source>
        <dbReference type="Pfam" id="PF22422"/>
    </source>
</evidence>
<dbReference type="SUPFAM" id="SSF48208">
    <property type="entry name" value="Six-hairpin glycosidases"/>
    <property type="match status" value="1"/>
</dbReference>
<evidence type="ECO:0000313" key="3">
    <source>
        <dbReference type="EMBL" id="KAF5692439.1"/>
    </source>
</evidence>
<keyword evidence="1" id="KW-1133">Transmembrane helix</keyword>
<comment type="caution">
    <text evidence="3">The sequence shown here is derived from an EMBL/GenBank/DDBJ whole genome shotgun (WGS) entry which is preliminary data.</text>
</comment>
<proteinExistence type="predicted"/>
<dbReference type="Gene3D" id="1.50.10.10">
    <property type="match status" value="1"/>
</dbReference>
<keyword evidence="1" id="KW-0472">Membrane</keyword>
<dbReference type="InterPro" id="IPR012341">
    <property type="entry name" value="6hp_glycosidase-like_sf"/>
</dbReference>
<feature type="transmembrane region" description="Helical" evidence="1">
    <location>
        <begin position="182"/>
        <end position="204"/>
    </location>
</feature>
<feature type="transmembrane region" description="Helical" evidence="1">
    <location>
        <begin position="50"/>
        <end position="69"/>
    </location>
</feature>
<dbReference type="Proteomes" id="UP000562682">
    <property type="component" value="Unassembled WGS sequence"/>
</dbReference>
<feature type="transmembrane region" description="Helical" evidence="1">
    <location>
        <begin position="81"/>
        <end position="104"/>
    </location>
</feature>
<dbReference type="InterPro" id="IPR008928">
    <property type="entry name" value="6-hairpin_glycosidase_sf"/>
</dbReference>
<feature type="transmembrane region" description="Helical" evidence="1">
    <location>
        <begin position="20"/>
        <end position="38"/>
    </location>
</feature>
<dbReference type="Gene3D" id="2.60.120.260">
    <property type="entry name" value="Galactose-binding domain-like"/>
    <property type="match status" value="1"/>
</dbReference>
<accession>A0A8H5XF03</accession>
<keyword evidence="3" id="KW-0326">Glycosidase</keyword>
<feature type="transmembrane region" description="Helical" evidence="1">
    <location>
        <begin position="125"/>
        <end position="146"/>
    </location>
</feature>
<name>A0A8H5XF03_9HYPO</name>
<protein>
    <submittedName>
        <fullName evidence="3">Six-hairpin glycosidase</fullName>
    </submittedName>
</protein>
<gene>
    <name evidence="3" type="ORF">FDENT_2961</name>
</gene>
<keyword evidence="3" id="KW-0378">Hydrolase</keyword>
<dbReference type="EMBL" id="JAAOAK010000067">
    <property type="protein sequence ID" value="KAF5692439.1"/>
    <property type="molecule type" value="Genomic_DNA"/>
</dbReference>
<keyword evidence="1" id="KW-0812">Transmembrane</keyword>
<evidence type="ECO:0000256" key="1">
    <source>
        <dbReference type="SAM" id="Phobius"/>
    </source>
</evidence>
<evidence type="ECO:0000313" key="4">
    <source>
        <dbReference type="Proteomes" id="UP000562682"/>
    </source>
</evidence>
<sequence>MNIDYYGRIAESLQFDNIPVMIATNACFIIGFLQYTYAIRLLIREGQGPMPFWMQTFYVAHELTFVYLFAEAAPRYDYHWFFLSTSFSLAVWAGLEIFCMWYTIQSPKDRIATFSPLFGKQPTTSSILTYTFFLQLAMFAVVWILIEFLGAGSFMLTGALTNVLLIIGPTHEYLSRGSRNGLSIGFCLTNVACVIWTFAPFSLGAVVLPEIFDQRIMYVAGLILFGYSVWLTTVVASYSPKTATKGQPAPIWFAVSVTHLSRGKSTLRFNGRASPYFYGKISGDHCRNSKVLLITGYEGRSTLIGTSALMPLFALLTCAQNTNILEQHFGNDTDWYRDRVPIFECSDKSITDVYYYRWKIFRTHQRNVGSNGFISTEFLDNVSWQNKDWASLNDASIFHLNEGRWCRDPRYKQDYAKFMYSKNSNPRQYTEAMAAGVWNNYLVDGDPELSLSLLQSMQDNYEAWIKERFDESKGLFWIAPLQDATEYTIGSIDASGGRDGFTGGETFRPTFNSYQIANARAIANIAKIKGDQAVVDKYNDRAAALKKRMQDDLWNSTLNHFIDRYYVDNEFVKYWAPIRGRELAGMVPWTHDVPDDSEEYSKALEHIMDPERLAGPFGLRTVEPSYEHYMQVWRYEGDHVECHWNGPSWPYQTTQVLTALGNVLDHYPTSAKAVSVKNYISLLKQYATQHYNKDYGTLDLEENYDPDTGYPIVGLGRSHHYFHSGYIDLILSGFVGIRPRQDDVLEVHPLVDTEEISYFRAENVLYHGRNVTVQWDKMGNKYGEAGLKIQVDGQDVGSSDKLERLEIKLEREIVPVYRPIAKSIQLQADSSSPKVSSSIPNADQQRVHDVFDGRIWFWPEATIVNGFDTPEGNTDEQWVSIDFGSDQQAKRAEIAFYENVEQGFNVPASYRVQINDDGWKDVSGADYGKPVANGITKASWSAVSAGTWRIAVKPQEGSRTRLVEFSLFE</sequence>
<keyword evidence="4" id="KW-1185">Reference proteome</keyword>
<feature type="transmembrane region" description="Helical" evidence="1">
    <location>
        <begin position="152"/>
        <end position="170"/>
    </location>
</feature>
<reference evidence="3 4" key="1">
    <citation type="submission" date="2020-05" db="EMBL/GenBank/DDBJ databases">
        <title>Identification and distribution of gene clusters putatively required for synthesis of sphingolipid metabolism inhibitors in phylogenetically diverse species of the filamentous fungus Fusarium.</title>
        <authorList>
            <person name="Kim H.-S."/>
            <person name="Busman M."/>
            <person name="Brown D.W."/>
            <person name="Divon H."/>
            <person name="Uhlig S."/>
            <person name="Proctor R.H."/>
        </authorList>
    </citation>
    <scope>NUCLEOTIDE SEQUENCE [LARGE SCALE GENOMIC DNA]</scope>
    <source>
        <strain evidence="3 4">NRRL 25311</strain>
    </source>
</reference>
<feature type="domain" description="Mannosylglycerate hydrolase MGH1-like glycoside hydrolase" evidence="2">
    <location>
        <begin position="392"/>
        <end position="724"/>
    </location>
</feature>
<dbReference type="AlphaFoldDB" id="A0A8H5XF03"/>
<feature type="transmembrane region" description="Helical" evidence="1">
    <location>
        <begin position="216"/>
        <end position="238"/>
    </location>
</feature>
<organism evidence="3 4">
    <name type="scientific">Fusarium denticulatum</name>
    <dbReference type="NCBI Taxonomy" id="48507"/>
    <lineage>
        <taxon>Eukaryota</taxon>
        <taxon>Fungi</taxon>
        <taxon>Dikarya</taxon>
        <taxon>Ascomycota</taxon>
        <taxon>Pezizomycotina</taxon>
        <taxon>Sordariomycetes</taxon>
        <taxon>Hypocreomycetidae</taxon>
        <taxon>Hypocreales</taxon>
        <taxon>Nectriaceae</taxon>
        <taxon>Fusarium</taxon>
        <taxon>Fusarium fujikuroi species complex</taxon>
    </lineage>
</organism>
<dbReference type="GO" id="GO:0016798">
    <property type="term" value="F:hydrolase activity, acting on glycosyl bonds"/>
    <property type="evidence" value="ECO:0007669"/>
    <property type="project" value="UniProtKB-KW"/>
</dbReference>
<dbReference type="InterPro" id="IPR054491">
    <property type="entry name" value="MGH1-like_GH"/>
</dbReference>
<dbReference type="GO" id="GO:0005975">
    <property type="term" value="P:carbohydrate metabolic process"/>
    <property type="evidence" value="ECO:0007669"/>
    <property type="project" value="InterPro"/>
</dbReference>
<dbReference type="Pfam" id="PF22422">
    <property type="entry name" value="MGH1-like_GH"/>
    <property type="match status" value="1"/>
</dbReference>